<keyword evidence="10" id="KW-0456">Lyase</keyword>
<evidence type="ECO:0000256" key="1">
    <source>
        <dbReference type="ARBA" id="ARBA00001324"/>
    </source>
</evidence>
<feature type="signal peptide" evidence="11">
    <location>
        <begin position="1"/>
        <end position="24"/>
    </location>
</feature>
<evidence type="ECO:0000313" key="16">
    <source>
        <dbReference type="Proteomes" id="UP000602057"/>
    </source>
</evidence>
<dbReference type="Pfam" id="PF14686">
    <property type="entry name" value="fn3_3"/>
    <property type="match status" value="1"/>
</dbReference>
<dbReference type="Pfam" id="PF14683">
    <property type="entry name" value="CBM-like"/>
    <property type="match status" value="1"/>
</dbReference>
<dbReference type="PANTHER" id="PTHR32018">
    <property type="entry name" value="RHAMNOGALACTURONATE LYASE FAMILY PROTEIN"/>
    <property type="match status" value="1"/>
</dbReference>
<evidence type="ECO:0000256" key="5">
    <source>
        <dbReference type="ARBA" id="ARBA00011245"/>
    </source>
</evidence>
<reference evidence="15" key="1">
    <citation type="journal article" date="2013" name="Int. J. Syst. Evol. Microbiol.">
        <title>Aestuariibaculum suncheonense gen. nov., sp. nov., a marine bacterium of the family Flavobacteriaceae isolated from a tidal flat and emended descriptions of the genera Gaetbulibacter and Tamlana.</title>
        <authorList>
            <person name="Jeong S.H."/>
            <person name="Park M.S."/>
            <person name="Jin H.M."/>
            <person name="Lee K."/>
            <person name="Park W."/>
            <person name="Jeon C.O."/>
        </authorList>
    </citation>
    <scope>NUCLEOTIDE SEQUENCE</scope>
    <source>
        <strain evidence="15">SC17</strain>
    </source>
</reference>
<evidence type="ECO:0000256" key="8">
    <source>
        <dbReference type="ARBA" id="ARBA00022729"/>
    </source>
</evidence>
<dbReference type="Pfam" id="PF18962">
    <property type="entry name" value="Por_Secre_tail"/>
    <property type="match status" value="1"/>
</dbReference>
<dbReference type="Pfam" id="PF06045">
    <property type="entry name" value="Rhamnogal_lyase"/>
    <property type="match status" value="1"/>
</dbReference>
<dbReference type="EMBL" id="JACVXC010000001">
    <property type="protein sequence ID" value="MBD0834167.1"/>
    <property type="molecule type" value="Genomic_DNA"/>
</dbReference>
<keyword evidence="9" id="KW-0106">Calcium</keyword>
<comment type="cofactor">
    <cofactor evidence="2">
        <name>Ca(2+)</name>
        <dbReference type="ChEBI" id="CHEBI:29108"/>
    </cofactor>
</comment>
<dbReference type="PANTHER" id="PTHR32018:SF1">
    <property type="entry name" value="RHAMNOGALACTURONAN ENDOLYASE"/>
    <property type="match status" value="1"/>
</dbReference>
<dbReference type="CDD" id="cd10316">
    <property type="entry name" value="RGL4_M"/>
    <property type="match status" value="1"/>
</dbReference>
<keyword evidence="8 11" id="KW-0732">Signal</keyword>
<dbReference type="InterPro" id="IPR010325">
    <property type="entry name" value="Rhamnogal_lyase"/>
</dbReference>
<keyword evidence="7" id="KW-0964">Secreted</keyword>
<evidence type="ECO:0000256" key="6">
    <source>
        <dbReference type="ARBA" id="ARBA00012437"/>
    </source>
</evidence>
<proteinExistence type="inferred from homology"/>
<gene>
    <name evidence="15" type="ORF">ICJ84_01835</name>
</gene>
<evidence type="ECO:0000256" key="9">
    <source>
        <dbReference type="ARBA" id="ARBA00022837"/>
    </source>
</evidence>
<dbReference type="EC" id="4.2.2.23" evidence="6"/>
<dbReference type="GO" id="GO:0005576">
    <property type="term" value="C:extracellular region"/>
    <property type="evidence" value="ECO:0007669"/>
    <property type="project" value="UniProtKB-SubCell"/>
</dbReference>
<dbReference type="InterPro" id="IPR008979">
    <property type="entry name" value="Galactose-bd-like_sf"/>
</dbReference>
<dbReference type="Proteomes" id="UP000602057">
    <property type="component" value="Unassembled WGS sequence"/>
</dbReference>
<dbReference type="SUPFAM" id="SSF74650">
    <property type="entry name" value="Galactose mutarotase-like"/>
    <property type="match status" value="1"/>
</dbReference>
<evidence type="ECO:0000256" key="2">
    <source>
        <dbReference type="ARBA" id="ARBA00001913"/>
    </source>
</evidence>
<dbReference type="InterPro" id="IPR026444">
    <property type="entry name" value="Secre_tail"/>
</dbReference>
<feature type="domain" description="Secretion system C-terminal sorting" evidence="14">
    <location>
        <begin position="884"/>
        <end position="953"/>
    </location>
</feature>
<evidence type="ECO:0000313" key="15">
    <source>
        <dbReference type="EMBL" id="MBD0834167.1"/>
    </source>
</evidence>
<dbReference type="Gene3D" id="2.60.120.260">
    <property type="entry name" value="Galactose-binding domain-like"/>
    <property type="match status" value="1"/>
</dbReference>
<evidence type="ECO:0000259" key="13">
    <source>
        <dbReference type="Pfam" id="PF14686"/>
    </source>
</evidence>
<evidence type="ECO:0000256" key="3">
    <source>
        <dbReference type="ARBA" id="ARBA00004613"/>
    </source>
</evidence>
<sequence>MRKTLLKKGFTTFFGLIMASTSLNFLNAQNNWQGDISSDFYDVNNWSDNTIDFANAGSQTLVIGAGNPNNPVQIGGSNSIGARPDYLNTISGANATFNGTLYPWNSDMLNGTITLNTPALLSIRNVIYIGKADEGIVNITGGSLYSRYQTIIGYNTGGNGTINVSGGTLYVGNYLEIGTSPGGTNPSGTLNISGGVVDVTTAVNIGSNGNIVISSIGALIVTGDHKITLENYILNGKISALNGENLVVNFDGSRTTVSIAQDPNRMIEEFASYIILKNGVLEAKIEKSTSNIQSLKVNGVETLATYNASNNSRIGTYYDFTGSYGFDKISGTVFSIKEETEDYIDVSFKRTYSDGNFLAPCDADIHYVLKKDDTGIYTYSILTHKAEYPAFDLGSWRQVVWIGNDGTDYLAEKIYVTEQKSWEMPSVYDFSQASATAIPEIVKLNTGIRAGKYDGKYEYCENLIDIPAYGHASDKNSIGSWAVFGSHEFFNAGPTNHDLNAAAGIIHIDMNTVHYNCRGFSIPQGEEWSKIYGPYLIYTSQESTAAANWEDAKSRAAQDKGEWPFSWLTNTPEYPLANGRGNITGNFSITDSEKPDLDGSNAWIGVTQLTAASDGHWQFEDKNYQYWVKTDASGNFDIKHVRPGTYTLFAFKNGAVNEYRMENVTVNAGGTTNLGNINWNIPRNNGKLLWEIGIPNRTAAEYKFGDFDYCEGFVENKFETTFPNPIEYNIEDNNWATVLPYVHTKYIKSDGSRDTWNWNINFSVTGTIPTTGNAKLTVAFASVDHAQFWLYLNGNNIYLSYPTVPSGGNAWIRQSNRSKYGIQTFDIPYSSLVQGENTLTFLMPSNQSNSHIMYDYISFEGNNITVQNSLLSTEEFDSKNGIKLYPNPTNGKVNIKLPKSTDDIIIELYTINGGLISRQIYQNNQNSLELDISNKPMGVYFIKILSETPTTLKIVKKQ</sequence>
<comment type="caution">
    <text evidence="15">The sequence shown here is derived from an EMBL/GenBank/DDBJ whole genome shotgun (WGS) entry which is preliminary data.</text>
</comment>
<dbReference type="InterPro" id="IPR011013">
    <property type="entry name" value="Gal_mutarotase_sf_dom"/>
</dbReference>
<dbReference type="InterPro" id="IPR013784">
    <property type="entry name" value="Carb-bd-like_fold"/>
</dbReference>
<dbReference type="InterPro" id="IPR051850">
    <property type="entry name" value="Polysacch_Lyase_4"/>
</dbReference>
<dbReference type="InterPro" id="IPR029411">
    <property type="entry name" value="RG-lyase_III"/>
</dbReference>
<evidence type="ECO:0000256" key="10">
    <source>
        <dbReference type="ARBA" id="ARBA00023239"/>
    </source>
</evidence>
<comment type="subunit">
    <text evidence="5">Monomer.</text>
</comment>
<organism evidence="15 16">
    <name type="scientific">Aestuariibaculum suncheonense</name>
    <dbReference type="NCBI Taxonomy" id="1028745"/>
    <lineage>
        <taxon>Bacteria</taxon>
        <taxon>Pseudomonadati</taxon>
        <taxon>Bacteroidota</taxon>
        <taxon>Flavobacteriia</taxon>
        <taxon>Flavobacteriales</taxon>
        <taxon>Flavobacteriaceae</taxon>
    </lineage>
</organism>
<dbReference type="RefSeq" id="WP_188214655.1">
    <property type="nucleotide sequence ID" value="NZ_BAABGH010000004.1"/>
</dbReference>
<feature type="domain" description="Rhamnogalacturonan lyase" evidence="12">
    <location>
        <begin position="689"/>
        <end position="858"/>
    </location>
</feature>
<evidence type="ECO:0000259" key="12">
    <source>
        <dbReference type="Pfam" id="PF14683"/>
    </source>
</evidence>
<evidence type="ECO:0000256" key="7">
    <source>
        <dbReference type="ARBA" id="ARBA00022525"/>
    </source>
</evidence>
<dbReference type="NCBIfam" id="TIGR04183">
    <property type="entry name" value="Por_Secre_tail"/>
    <property type="match status" value="1"/>
</dbReference>
<comment type="subcellular location">
    <subcellularLocation>
        <location evidence="3">Secreted</location>
    </subcellularLocation>
</comment>
<dbReference type="SUPFAM" id="SSF49785">
    <property type="entry name" value="Galactose-binding domain-like"/>
    <property type="match status" value="1"/>
</dbReference>
<dbReference type="InterPro" id="IPR029413">
    <property type="entry name" value="RG-lyase_II"/>
</dbReference>
<dbReference type="GO" id="GO:0005975">
    <property type="term" value="P:carbohydrate metabolic process"/>
    <property type="evidence" value="ECO:0007669"/>
    <property type="project" value="InterPro"/>
</dbReference>
<evidence type="ECO:0000256" key="11">
    <source>
        <dbReference type="SAM" id="SignalP"/>
    </source>
</evidence>
<comment type="similarity">
    <text evidence="4">Belongs to the polysaccharide lyase 4 family.</text>
</comment>
<reference evidence="15" key="2">
    <citation type="submission" date="2020-09" db="EMBL/GenBank/DDBJ databases">
        <authorList>
            <person name="Wu Z."/>
        </authorList>
    </citation>
    <scope>NUCLEOTIDE SEQUENCE</scope>
    <source>
        <strain evidence="15">SC17</strain>
    </source>
</reference>
<dbReference type="AlphaFoldDB" id="A0A8J6UAC1"/>
<feature type="chain" id="PRO_5035244201" description="rhamnogalacturonan endolyase" evidence="11">
    <location>
        <begin position="25"/>
        <end position="958"/>
    </location>
</feature>
<feature type="domain" description="Rhamnogalacturonan lyase" evidence="13">
    <location>
        <begin position="601"/>
        <end position="674"/>
    </location>
</feature>
<accession>A0A8J6UAC1</accession>
<dbReference type="Gene3D" id="2.60.40.1120">
    <property type="entry name" value="Carboxypeptidase-like, regulatory domain"/>
    <property type="match status" value="1"/>
</dbReference>
<dbReference type="Gene3D" id="2.70.98.10">
    <property type="match status" value="1"/>
</dbReference>
<comment type="catalytic activity">
    <reaction evidence="1">
        <text>Endotype eliminative cleavage of L-alpha-rhamnopyranosyl-(1-&gt;4)-alpha-D-galactopyranosyluronic acid bonds of rhamnogalacturonan I domains in ramified hairy regions of pectin leaving L-rhamnopyranose at the reducing end and 4-deoxy-4,5-unsaturated D-galactopyranosyluronic acid at the non-reducing end.</text>
        <dbReference type="EC" id="4.2.2.23"/>
    </reaction>
</comment>
<evidence type="ECO:0000256" key="4">
    <source>
        <dbReference type="ARBA" id="ARBA00010418"/>
    </source>
</evidence>
<protein>
    <recommendedName>
        <fullName evidence="6">rhamnogalacturonan endolyase</fullName>
        <ecNumber evidence="6">4.2.2.23</ecNumber>
    </recommendedName>
</protein>
<dbReference type="GO" id="GO:0102210">
    <property type="term" value="F:rhamnogalacturonan endolyase activity"/>
    <property type="evidence" value="ECO:0007669"/>
    <property type="project" value="UniProtKB-EC"/>
</dbReference>
<dbReference type="InterPro" id="IPR014718">
    <property type="entry name" value="GH-type_carb-bd"/>
</dbReference>
<dbReference type="GO" id="GO:0030246">
    <property type="term" value="F:carbohydrate binding"/>
    <property type="evidence" value="ECO:0007669"/>
    <property type="project" value="InterPro"/>
</dbReference>
<dbReference type="SUPFAM" id="SSF49452">
    <property type="entry name" value="Starch-binding domain-like"/>
    <property type="match status" value="1"/>
</dbReference>
<evidence type="ECO:0000259" key="14">
    <source>
        <dbReference type="Pfam" id="PF18962"/>
    </source>
</evidence>
<keyword evidence="16" id="KW-1185">Reference proteome</keyword>
<name>A0A8J6UAC1_9FLAO</name>